<evidence type="ECO:0000313" key="8">
    <source>
        <dbReference type="EMBL" id="MFD1534913.1"/>
    </source>
</evidence>
<feature type="transmembrane region" description="Helical" evidence="6">
    <location>
        <begin position="312"/>
        <end position="330"/>
    </location>
</feature>
<feature type="transmembrane region" description="Helical" evidence="6">
    <location>
        <begin position="405"/>
        <end position="425"/>
    </location>
</feature>
<dbReference type="PROSITE" id="PS00216">
    <property type="entry name" value="SUGAR_TRANSPORT_1"/>
    <property type="match status" value="1"/>
</dbReference>
<feature type="region of interest" description="Disordered" evidence="5">
    <location>
        <begin position="1"/>
        <end position="22"/>
    </location>
</feature>
<feature type="transmembrane region" description="Helical" evidence="6">
    <location>
        <begin position="105"/>
        <end position="123"/>
    </location>
</feature>
<feature type="transmembrane region" description="Helical" evidence="6">
    <location>
        <begin position="243"/>
        <end position="264"/>
    </location>
</feature>
<evidence type="ECO:0000256" key="6">
    <source>
        <dbReference type="SAM" id="Phobius"/>
    </source>
</evidence>
<dbReference type="PROSITE" id="PS50850">
    <property type="entry name" value="MFS"/>
    <property type="match status" value="1"/>
</dbReference>
<keyword evidence="4 6" id="KW-0472">Membrane</keyword>
<comment type="caution">
    <text evidence="8">The sequence shown here is derived from an EMBL/GenBank/DDBJ whole genome shotgun (WGS) entry which is preliminary data.</text>
</comment>
<evidence type="ECO:0000256" key="5">
    <source>
        <dbReference type="SAM" id="MobiDB-lite"/>
    </source>
</evidence>
<sequence length="429" mass="44242">MSQDVPLPLNAETPSGTAAGAAPVRPGKLFTPSLALFNFGASVAVLTPVRLTLALKVQEIVGDQAKAGALGLVTAVGAVLAIICSPLAGRLSDRTTSRFGMRRPWIIGGATGGVLCLLLIGAADSLWMVVLGWCLAEVFINSATAAATATVADQVAPERRGRVSGIVGFGLPAAVLTGSVIVNTFTSSIARFVVPGALMLVFAVFLVLSLSDRRLQERPARLDLKEFATSFVFNPRRNPDFGWLWIGRFAVMFGSSGVQTYQVYLLVDRFGLTGSALTGVIVLANTGAAIAMIVSSYLMGTLSDRLGRRKPFVAAGSVFIALGLAMIAFAPDPSLVIAAGPVVGFGAAGFLAVDLALATQVLPDRGNTAKDLGVLVITNGLPQSIVPVIAPAVIALGTASISGYSLLYILGAMSAVLGAACVYRIKGVR</sequence>
<dbReference type="Pfam" id="PF07690">
    <property type="entry name" value="MFS_1"/>
    <property type="match status" value="1"/>
</dbReference>
<comment type="subcellular location">
    <subcellularLocation>
        <location evidence="1">Cell membrane</location>
        <topology evidence="1">Multi-pass membrane protein</topology>
    </subcellularLocation>
</comment>
<dbReference type="PANTHER" id="PTHR23528">
    <property type="match status" value="1"/>
</dbReference>
<feature type="transmembrane region" description="Helical" evidence="6">
    <location>
        <begin position="374"/>
        <end position="399"/>
    </location>
</feature>
<evidence type="ECO:0000259" key="7">
    <source>
        <dbReference type="PROSITE" id="PS50850"/>
    </source>
</evidence>
<feature type="transmembrane region" description="Helical" evidence="6">
    <location>
        <begin position="276"/>
        <end position="300"/>
    </location>
</feature>
<feature type="transmembrane region" description="Helical" evidence="6">
    <location>
        <begin position="188"/>
        <end position="208"/>
    </location>
</feature>
<dbReference type="InterPro" id="IPR020846">
    <property type="entry name" value="MFS_dom"/>
</dbReference>
<dbReference type="EMBL" id="JBHUCP010000047">
    <property type="protein sequence ID" value="MFD1534913.1"/>
    <property type="molecule type" value="Genomic_DNA"/>
</dbReference>
<feature type="transmembrane region" description="Helical" evidence="6">
    <location>
        <begin position="67"/>
        <end position="84"/>
    </location>
</feature>
<feature type="domain" description="Major facilitator superfamily (MFS) profile" evidence="7">
    <location>
        <begin position="28"/>
        <end position="429"/>
    </location>
</feature>
<feature type="transmembrane region" description="Helical" evidence="6">
    <location>
        <begin position="34"/>
        <end position="55"/>
    </location>
</feature>
<dbReference type="Proteomes" id="UP001597145">
    <property type="component" value="Unassembled WGS sequence"/>
</dbReference>
<keyword evidence="9" id="KW-1185">Reference proteome</keyword>
<dbReference type="Gene3D" id="1.20.1250.20">
    <property type="entry name" value="MFS general substrate transporter like domains"/>
    <property type="match status" value="2"/>
</dbReference>
<evidence type="ECO:0000256" key="3">
    <source>
        <dbReference type="ARBA" id="ARBA00022989"/>
    </source>
</evidence>
<gene>
    <name evidence="8" type="ORF">ACFSCY_36420</name>
</gene>
<dbReference type="InterPro" id="IPR005829">
    <property type="entry name" value="Sugar_transporter_CS"/>
</dbReference>
<name>A0ABW4FXN2_9PSEU</name>
<keyword evidence="2 6" id="KW-0812">Transmembrane</keyword>
<dbReference type="SUPFAM" id="SSF103473">
    <property type="entry name" value="MFS general substrate transporter"/>
    <property type="match status" value="1"/>
</dbReference>
<feature type="transmembrane region" description="Helical" evidence="6">
    <location>
        <begin position="129"/>
        <end position="151"/>
    </location>
</feature>
<dbReference type="InterPro" id="IPR036259">
    <property type="entry name" value="MFS_trans_sf"/>
</dbReference>
<organism evidence="8 9">
    <name type="scientific">Pseudonocardia aurantiaca</name>
    <dbReference type="NCBI Taxonomy" id="75290"/>
    <lineage>
        <taxon>Bacteria</taxon>
        <taxon>Bacillati</taxon>
        <taxon>Actinomycetota</taxon>
        <taxon>Actinomycetes</taxon>
        <taxon>Pseudonocardiales</taxon>
        <taxon>Pseudonocardiaceae</taxon>
        <taxon>Pseudonocardia</taxon>
    </lineage>
</organism>
<evidence type="ECO:0000256" key="1">
    <source>
        <dbReference type="ARBA" id="ARBA00004651"/>
    </source>
</evidence>
<dbReference type="PANTHER" id="PTHR23528:SF1">
    <property type="entry name" value="MAJOR FACILITATOR SUPERFAMILY (MFS) PROFILE DOMAIN-CONTAINING PROTEIN"/>
    <property type="match status" value="1"/>
</dbReference>
<dbReference type="RefSeq" id="WP_343982725.1">
    <property type="nucleotide sequence ID" value="NZ_BAAAJG010000015.1"/>
</dbReference>
<feature type="transmembrane region" description="Helical" evidence="6">
    <location>
        <begin position="336"/>
        <end position="362"/>
    </location>
</feature>
<reference evidence="9" key="1">
    <citation type="journal article" date="2019" name="Int. J. Syst. Evol. Microbiol.">
        <title>The Global Catalogue of Microorganisms (GCM) 10K type strain sequencing project: providing services to taxonomists for standard genome sequencing and annotation.</title>
        <authorList>
            <consortium name="The Broad Institute Genomics Platform"/>
            <consortium name="The Broad Institute Genome Sequencing Center for Infectious Disease"/>
            <person name="Wu L."/>
            <person name="Ma J."/>
        </authorList>
    </citation>
    <scope>NUCLEOTIDE SEQUENCE [LARGE SCALE GENOMIC DNA]</scope>
    <source>
        <strain evidence="9">JCM 12165</strain>
    </source>
</reference>
<proteinExistence type="predicted"/>
<evidence type="ECO:0000256" key="4">
    <source>
        <dbReference type="ARBA" id="ARBA00023136"/>
    </source>
</evidence>
<keyword evidence="3 6" id="KW-1133">Transmembrane helix</keyword>
<dbReference type="InterPro" id="IPR011701">
    <property type="entry name" value="MFS"/>
</dbReference>
<feature type="transmembrane region" description="Helical" evidence="6">
    <location>
        <begin position="163"/>
        <end position="182"/>
    </location>
</feature>
<evidence type="ECO:0000256" key="2">
    <source>
        <dbReference type="ARBA" id="ARBA00022692"/>
    </source>
</evidence>
<protein>
    <submittedName>
        <fullName evidence="8">MFS transporter</fullName>
    </submittedName>
</protein>
<accession>A0ABW4FXN2</accession>
<evidence type="ECO:0000313" key="9">
    <source>
        <dbReference type="Proteomes" id="UP001597145"/>
    </source>
</evidence>